<keyword evidence="3" id="KW-1185">Reference proteome</keyword>
<dbReference type="OrthoDB" id="6191383at2"/>
<protein>
    <submittedName>
        <fullName evidence="2">Uncharacterized protein</fullName>
    </submittedName>
</protein>
<dbReference type="AlphaFoldDB" id="A0A1I5R278"/>
<proteinExistence type="predicted"/>
<dbReference type="Pfam" id="PF16510">
    <property type="entry name" value="P22_portal"/>
    <property type="match status" value="1"/>
</dbReference>
<dbReference type="EMBL" id="FOXK01000003">
    <property type="protein sequence ID" value="SFP52589.1"/>
    <property type="molecule type" value="Genomic_DNA"/>
</dbReference>
<dbReference type="InterPro" id="IPR032427">
    <property type="entry name" value="P22_portal"/>
</dbReference>
<evidence type="ECO:0000313" key="3">
    <source>
        <dbReference type="Proteomes" id="UP000182025"/>
    </source>
</evidence>
<evidence type="ECO:0000256" key="1">
    <source>
        <dbReference type="SAM" id="MobiDB-lite"/>
    </source>
</evidence>
<sequence length="694" mass="77667">MSGNRDEQANINWQRYEYGRMRGHQSFCRKARECENFYMGGGRQWTPEDRETLEAEGRPALEFNQVKPKLNTAIGYQIQNRMDIAFQPRGQGADEDKARVLSKVAKQVGDNTGLHWIETQVFSDGLIQQRGYFDIRISYQDSILGEISITDLDPLDVIPDPDAKSYDPDKWSDVIITRWLTLDEIEDLYGKEARDKCEKEDLEDQDFGDDEADEERNKFGNEDTGSTGYMGSATLADGSKRIRVIERQFWKTENADVLITMTGDIRTIEGMTEEQIAAAQGVVRARRRIRRVRWVITTYNYTLFDEWSPFKHFTVVPFFPFFRRGKTTGLVDDAIGPQQLLNKSMSQFLHTINNTANSGWVWWSGTLANMSDDEMADRGAETGLAIVLKDQTPVEKAPKKIQPNQIPTGIDRVIDRAGQMIDETTGINDAMTGNTGREISGVAIQSRQFAAQQGLAVPLDNLAKTRNMMAKRILELVQDFYDEPRILKITEQDSRGRPVTEDLYVNYPTEDGSVLNDLTIGEYDVVVSEQPMQVTFENSQFTQIMEMREKGVRIPDSFVIKHSNVTDKNDIIDAIEQQATAQPDPLNEARAELAKAQADKTRQETVNRAVEAQYSAIQTAGVIATNPLTAGLADSLLRSGGYVDRDLPPIVPELQGGTGIAGNLPTNTNPITPANPGVGLMSGIETQQIEGAPA</sequence>
<organism evidence="2 3">
    <name type="scientific">Ectopseudomonas toyotomiensis</name>
    <dbReference type="NCBI Taxonomy" id="554344"/>
    <lineage>
        <taxon>Bacteria</taxon>
        <taxon>Pseudomonadati</taxon>
        <taxon>Pseudomonadota</taxon>
        <taxon>Gammaproteobacteria</taxon>
        <taxon>Pseudomonadales</taxon>
        <taxon>Pseudomonadaceae</taxon>
        <taxon>Ectopseudomonas</taxon>
    </lineage>
</organism>
<evidence type="ECO:0000313" key="2">
    <source>
        <dbReference type="EMBL" id="SFP52589.1"/>
    </source>
</evidence>
<feature type="region of interest" description="Disordered" evidence="1">
    <location>
        <begin position="199"/>
        <end position="231"/>
    </location>
</feature>
<feature type="compositionally biased region" description="Acidic residues" evidence="1">
    <location>
        <begin position="200"/>
        <end position="214"/>
    </location>
</feature>
<accession>A0A1I5R278</accession>
<gene>
    <name evidence="2" type="ORF">SAMN05216177_103253</name>
</gene>
<reference evidence="3" key="1">
    <citation type="submission" date="2016-10" db="EMBL/GenBank/DDBJ databases">
        <authorList>
            <person name="Varghese N."/>
            <person name="Submissions S."/>
        </authorList>
    </citation>
    <scope>NUCLEOTIDE SEQUENCE [LARGE SCALE GENOMIC DNA]</scope>
    <source>
        <strain evidence="3">JCM 15604</strain>
    </source>
</reference>
<dbReference type="Proteomes" id="UP000182025">
    <property type="component" value="Unassembled WGS sequence"/>
</dbReference>
<name>A0A1I5R278_9GAMM</name>